<evidence type="ECO:0000256" key="2">
    <source>
        <dbReference type="ARBA" id="ARBA00004589"/>
    </source>
</evidence>
<keyword evidence="21" id="KW-1185">Reference proteome</keyword>
<dbReference type="InterPro" id="IPR049326">
    <property type="entry name" value="Rhodopsin_dom_fungi"/>
</dbReference>
<evidence type="ECO:0000256" key="16">
    <source>
        <dbReference type="SAM" id="Phobius"/>
    </source>
</evidence>
<protein>
    <submittedName>
        <fullName evidence="19">Putative cfem domain-containing protein</fullName>
    </submittedName>
</protein>
<keyword evidence="9 16" id="KW-1133">Transmembrane helix</keyword>
<comment type="similarity">
    <text evidence="4">Belongs to the RBT5 family.</text>
</comment>
<feature type="transmembrane region" description="Helical" evidence="16">
    <location>
        <begin position="131"/>
        <end position="153"/>
    </location>
</feature>
<name>A0A8H4IJY6_9PEZI</name>
<feature type="domain" description="CFEM" evidence="18">
    <location>
        <begin position="2"/>
        <end position="112"/>
    </location>
</feature>
<accession>A0A8H4IJY6</accession>
<feature type="transmembrane region" description="Helical" evidence="16">
    <location>
        <begin position="290"/>
        <end position="308"/>
    </location>
</feature>
<evidence type="ECO:0000313" key="21">
    <source>
        <dbReference type="Proteomes" id="UP000572817"/>
    </source>
</evidence>
<evidence type="ECO:0000256" key="10">
    <source>
        <dbReference type="ARBA" id="ARBA00023136"/>
    </source>
</evidence>
<keyword evidence="14" id="KW-0408">Iron</keyword>
<evidence type="ECO:0000313" key="20">
    <source>
        <dbReference type="EMBL" id="KAF4305526.1"/>
    </source>
</evidence>
<keyword evidence="6" id="KW-0325">Glycoprotein</keyword>
<dbReference type="GO" id="GO:0005576">
    <property type="term" value="C:extracellular region"/>
    <property type="evidence" value="ECO:0007669"/>
    <property type="project" value="UniProtKB-SubCell"/>
</dbReference>
<feature type="signal peptide" evidence="17">
    <location>
        <begin position="1"/>
        <end position="22"/>
    </location>
</feature>
<dbReference type="EMBL" id="WWBZ02000082">
    <property type="protein sequence ID" value="KAF4301418.1"/>
    <property type="molecule type" value="Genomic_DNA"/>
</dbReference>
<keyword evidence="5" id="KW-0964">Secreted</keyword>
<evidence type="ECO:0000256" key="4">
    <source>
        <dbReference type="ARBA" id="ARBA00010031"/>
    </source>
</evidence>
<keyword evidence="6" id="KW-0336">GPI-anchor</keyword>
<feature type="transmembrane region" description="Helical" evidence="16">
    <location>
        <begin position="173"/>
        <end position="197"/>
    </location>
</feature>
<evidence type="ECO:0000256" key="1">
    <source>
        <dbReference type="ARBA" id="ARBA00004141"/>
    </source>
</evidence>
<evidence type="ECO:0000256" key="6">
    <source>
        <dbReference type="ARBA" id="ARBA00022622"/>
    </source>
</evidence>
<dbReference type="GO" id="GO:0046872">
    <property type="term" value="F:metal ion binding"/>
    <property type="evidence" value="ECO:0007669"/>
    <property type="project" value="UniProtKB-UniRule"/>
</dbReference>
<dbReference type="PANTHER" id="PTHR33048">
    <property type="entry name" value="PTH11-LIKE INTEGRAL MEMBRANE PROTEIN (AFU_ORTHOLOGUE AFUA_5G11245)"/>
    <property type="match status" value="1"/>
</dbReference>
<evidence type="ECO:0000259" key="18">
    <source>
        <dbReference type="PROSITE" id="PS52012"/>
    </source>
</evidence>
<dbReference type="Proteomes" id="UP000572817">
    <property type="component" value="Unassembled WGS sequence"/>
</dbReference>
<dbReference type="InterPro" id="IPR008427">
    <property type="entry name" value="Extracellular_membr_CFEM_dom"/>
</dbReference>
<keyword evidence="11 14" id="KW-1015">Disulfide bond</keyword>
<keyword evidence="8 17" id="KW-0732">Signal</keyword>
<evidence type="ECO:0000256" key="15">
    <source>
        <dbReference type="SAM" id="MobiDB-lite"/>
    </source>
</evidence>
<feature type="transmembrane region" description="Helical" evidence="16">
    <location>
        <begin position="99"/>
        <end position="119"/>
    </location>
</feature>
<feature type="binding site" description="axial binding residue" evidence="14">
    <location>
        <position position="49"/>
    </location>
    <ligand>
        <name>heme</name>
        <dbReference type="ChEBI" id="CHEBI:30413"/>
    </ligand>
    <ligandPart>
        <name>Fe</name>
        <dbReference type="ChEBI" id="CHEBI:18248"/>
    </ligandPart>
</feature>
<dbReference type="GO" id="GO:0098552">
    <property type="term" value="C:side of membrane"/>
    <property type="evidence" value="ECO:0007669"/>
    <property type="project" value="UniProtKB-KW"/>
</dbReference>
<sequence length="448" mass="49643">MRLLRAFLGLALLFSLSATVLAQVSAIPACAQLCLLKTLKAQDECGITDQACICQNKHIAANVTACVTGSCTIRETLTYANISKATCGVPDGDRSFGPIYPVMVLIICTSILVCLRMWARSISAGFWWDDWVIFVTWIILVPWCINGIIMGYIGLGKHVWDISFTNLSRINKMYYWGEWTYLVIAAGYKIGILLFLLRIFPEKRFRVVVWCLIVFNAAWGVSSVAMTIFQCWPIRKAWDWEQKVEGRCNDKHAQAWTAAAMGIVLDLVILLLPIPSLIKLQLSGKKKLGLLGMFSCGILITIASVIRLQTLVTFGNSQDKTWDQTPASYWTAIEMNVGVSVSCMPALRPLLQGAFPKLNTFFSTTKGSTNNTSGTAGTIDRMKQRQGALKMEEGSVKHTSHNGTIDTKSESTVVELSRMETRPNTSAGNDGWDAHSSQVMLDRKDNMV</sequence>
<dbReference type="Pfam" id="PF20684">
    <property type="entry name" value="Fung_rhodopsin"/>
    <property type="match status" value="1"/>
</dbReference>
<comment type="subcellular location">
    <subcellularLocation>
        <location evidence="2">Membrane</location>
        <topology evidence="2">Lipid-anchor</topology>
        <topology evidence="2">GPI-anchor</topology>
    </subcellularLocation>
    <subcellularLocation>
        <location evidence="1">Membrane</location>
        <topology evidence="1">Multi-pass membrane protein</topology>
    </subcellularLocation>
    <subcellularLocation>
        <location evidence="3">Secreted</location>
    </subcellularLocation>
</comment>
<dbReference type="EMBL" id="WWBZ02000040">
    <property type="protein sequence ID" value="KAF4305526.1"/>
    <property type="molecule type" value="Genomic_DNA"/>
</dbReference>
<gene>
    <name evidence="20" type="ORF">GTA08_BOTSDO06832</name>
    <name evidence="19" type="ORF">GTA08_BOTSDO11026</name>
</gene>
<dbReference type="PANTHER" id="PTHR33048:SF160">
    <property type="entry name" value="SAT4 FAMILY MEMBRANE PROTEIN"/>
    <property type="match status" value="1"/>
</dbReference>
<evidence type="ECO:0000256" key="13">
    <source>
        <dbReference type="ARBA" id="ARBA00038359"/>
    </source>
</evidence>
<evidence type="ECO:0000256" key="9">
    <source>
        <dbReference type="ARBA" id="ARBA00022989"/>
    </source>
</evidence>
<proteinExistence type="inferred from homology"/>
<evidence type="ECO:0000256" key="14">
    <source>
        <dbReference type="PROSITE-ProRule" id="PRU01356"/>
    </source>
</evidence>
<organism evidence="19 21">
    <name type="scientific">Botryosphaeria dothidea</name>
    <dbReference type="NCBI Taxonomy" id="55169"/>
    <lineage>
        <taxon>Eukaryota</taxon>
        <taxon>Fungi</taxon>
        <taxon>Dikarya</taxon>
        <taxon>Ascomycota</taxon>
        <taxon>Pezizomycotina</taxon>
        <taxon>Dothideomycetes</taxon>
        <taxon>Dothideomycetes incertae sedis</taxon>
        <taxon>Botryosphaeriales</taxon>
        <taxon>Botryosphaeriaceae</taxon>
        <taxon>Botryosphaeria</taxon>
    </lineage>
</organism>
<evidence type="ECO:0000256" key="12">
    <source>
        <dbReference type="ARBA" id="ARBA00023288"/>
    </source>
</evidence>
<keyword evidence="14" id="KW-0349">Heme</keyword>
<keyword evidence="7 16" id="KW-0812">Transmembrane</keyword>
<dbReference type="PROSITE" id="PS52012">
    <property type="entry name" value="CFEM"/>
    <property type="match status" value="1"/>
</dbReference>
<keyword evidence="12" id="KW-0449">Lipoprotein</keyword>
<dbReference type="OrthoDB" id="408702at2759"/>
<feature type="region of interest" description="Disordered" evidence="15">
    <location>
        <begin position="392"/>
        <end position="448"/>
    </location>
</feature>
<evidence type="ECO:0000256" key="3">
    <source>
        <dbReference type="ARBA" id="ARBA00004613"/>
    </source>
</evidence>
<reference evidence="19 21" key="1">
    <citation type="submission" date="2020-04" db="EMBL/GenBank/DDBJ databases">
        <title>Genome Assembly and Annotation of Botryosphaeria dothidea sdau 11-99, a Latent Pathogen of Apple Fruit Ring Rot in China.</title>
        <authorList>
            <person name="Yu C."/>
            <person name="Diao Y."/>
            <person name="Lu Q."/>
            <person name="Zhao J."/>
            <person name="Cui S."/>
            <person name="Peng C."/>
            <person name="He B."/>
            <person name="Liu H."/>
        </authorList>
    </citation>
    <scope>NUCLEOTIDE SEQUENCE [LARGE SCALE GENOMIC DNA]</scope>
    <source>
        <strain evidence="21">sdau11-99</strain>
        <strain evidence="19">Sdau11-99</strain>
    </source>
</reference>
<feature type="chain" id="PRO_5035101417" evidence="17">
    <location>
        <begin position="23"/>
        <end position="448"/>
    </location>
</feature>
<comment type="caution">
    <text evidence="14">Lacks conserved residue(s) required for the propagation of feature annotation.</text>
</comment>
<comment type="similarity">
    <text evidence="13">Belongs to the SAT4 family.</text>
</comment>
<dbReference type="AlphaFoldDB" id="A0A8H4IJY6"/>
<feature type="disulfide bond" evidence="14">
    <location>
        <begin position="45"/>
        <end position="52"/>
    </location>
</feature>
<evidence type="ECO:0000313" key="19">
    <source>
        <dbReference type="EMBL" id="KAF4301418.1"/>
    </source>
</evidence>
<dbReference type="SMART" id="SM00747">
    <property type="entry name" value="CFEM"/>
    <property type="match status" value="1"/>
</dbReference>
<feature type="transmembrane region" description="Helical" evidence="16">
    <location>
        <begin position="209"/>
        <end position="235"/>
    </location>
</feature>
<keyword evidence="10 16" id="KW-0472">Membrane</keyword>
<evidence type="ECO:0000256" key="7">
    <source>
        <dbReference type="ARBA" id="ARBA00022692"/>
    </source>
</evidence>
<dbReference type="Pfam" id="PF05730">
    <property type="entry name" value="CFEM"/>
    <property type="match status" value="1"/>
</dbReference>
<feature type="disulfide bond" evidence="14">
    <location>
        <begin position="54"/>
        <end position="87"/>
    </location>
</feature>
<comment type="caution">
    <text evidence="19">The sequence shown here is derived from an EMBL/GenBank/DDBJ whole genome shotgun (WGS) entry which is preliminary data.</text>
</comment>
<feature type="compositionally biased region" description="Polar residues" evidence="15">
    <location>
        <begin position="401"/>
        <end position="414"/>
    </location>
</feature>
<dbReference type="InterPro" id="IPR052337">
    <property type="entry name" value="SAT4-like"/>
</dbReference>
<evidence type="ECO:0000256" key="11">
    <source>
        <dbReference type="ARBA" id="ARBA00023157"/>
    </source>
</evidence>
<feature type="transmembrane region" description="Helical" evidence="16">
    <location>
        <begin position="255"/>
        <end position="278"/>
    </location>
</feature>
<keyword evidence="14" id="KW-0479">Metal-binding</keyword>
<evidence type="ECO:0000256" key="8">
    <source>
        <dbReference type="ARBA" id="ARBA00022729"/>
    </source>
</evidence>
<evidence type="ECO:0000256" key="5">
    <source>
        <dbReference type="ARBA" id="ARBA00022525"/>
    </source>
</evidence>
<evidence type="ECO:0000256" key="17">
    <source>
        <dbReference type="SAM" id="SignalP"/>
    </source>
</evidence>